<evidence type="ECO:0000256" key="3">
    <source>
        <dbReference type="ARBA" id="ARBA00022692"/>
    </source>
</evidence>
<evidence type="ECO:0000256" key="6">
    <source>
        <dbReference type="SAM" id="Phobius"/>
    </source>
</evidence>
<keyword evidence="4 6" id="KW-1133">Transmembrane helix</keyword>
<keyword evidence="10" id="KW-1185">Reference proteome</keyword>
<dbReference type="NCBIfam" id="NF038404">
    <property type="entry name" value="perm_prefix_2"/>
    <property type="match status" value="1"/>
</dbReference>
<feature type="domain" description="ABC3 transporter permease C-terminal" evidence="7">
    <location>
        <begin position="364"/>
        <end position="478"/>
    </location>
</feature>
<dbReference type="AlphaFoldDB" id="A0A1W2GB16"/>
<keyword evidence="2" id="KW-1003">Cell membrane</keyword>
<dbReference type="Proteomes" id="UP000192472">
    <property type="component" value="Unassembled WGS sequence"/>
</dbReference>
<dbReference type="GO" id="GO:0022857">
    <property type="term" value="F:transmembrane transporter activity"/>
    <property type="evidence" value="ECO:0007669"/>
    <property type="project" value="TreeGrafter"/>
</dbReference>
<dbReference type="InterPro" id="IPR047699">
    <property type="entry name" value="Permease_put_prefix"/>
</dbReference>
<feature type="transmembrane region" description="Helical" evidence="6">
    <location>
        <begin position="95"/>
        <end position="117"/>
    </location>
</feature>
<accession>A0A1W2GB16</accession>
<dbReference type="RefSeq" id="WP_084372282.1">
    <property type="nucleotide sequence ID" value="NZ_FWYF01000002.1"/>
</dbReference>
<name>A0A1W2GB16_REIFA</name>
<organism evidence="9 10">
    <name type="scientific">Reichenbachiella faecimaris</name>
    <dbReference type="NCBI Taxonomy" id="692418"/>
    <lineage>
        <taxon>Bacteria</taxon>
        <taxon>Pseudomonadati</taxon>
        <taxon>Bacteroidota</taxon>
        <taxon>Cytophagia</taxon>
        <taxon>Cytophagales</taxon>
        <taxon>Reichenbachiellaceae</taxon>
        <taxon>Reichenbachiella</taxon>
    </lineage>
</organism>
<dbReference type="PANTHER" id="PTHR30572">
    <property type="entry name" value="MEMBRANE COMPONENT OF TRANSPORTER-RELATED"/>
    <property type="match status" value="1"/>
</dbReference>
<dbReference type="PANTHER" id="PTHR30572:SF18">
    <property type="entry name" value="ABC-TYPE MACROLIDE FAMILY EXPORT SYSTEM PERMEASE COMPONENT 2"/>
    <property type="match status" value="1"/>
</dbReference>
<feature type="transmembrane region" description="Helical" evidence="6">
    <location>
        <begin position="744"/>
        <end position="764"/>
    </location>
</feature>
<sequence>MENYRPHSPPKLADRFLKWFCKKELLEEIKGDLHEVYFEETNKMPRWRASLFYWVQVCNFFRPFAINGQNSKKTIMIFSYLKFAKRNLVKHKTSAFLNILSLAIGTACFTFIAAYVYSELMYDRFHKNADLIYRVPIDFVDSKGHRLPDATTPPALAPALKRDFPEVAAAVRLFPGWGENFRFETAEGKQFFESKFLRTDSTFFDVFTFPFLHGSAQSALNAPDQIVITKKVALKYFGKDDVIGEKIALRGSEGRSYQVSAVLEDLPEASHFHFDFLTKIDFDGLEQRWGWYNYYTYIKMNRGVDMNAFESKLQPFYESYLNEGEEYYNIIYTQPLTSIHLHSHLKWELEPNGDINSIYIFAALGIFVLLVSCLNYVNLTISQSVRRFKEVGVRKVFGANKSGLIGQFMVETILFAAIALISGFIITEIAFIQLAPFLGKQISLLSMDGAIFMLVVGMVVLLIGLITGIFPALHLSSFQVVLAIKGLRSSSGSSIKKMRSSLLIIQFAISALMILAALVVHQQLEYMQGVDKGFDPKQVLVIKNGREIENYHTLKNELLNIPEVQSVGRASGVLGQLNWTTNVGYPDPFLMNYLVIDPDFIETLELEVIAGRPFSKEITTDKEGWTLMVNEAGKEELGLADDQIGESIPLTQSEDSIIYGTVVGVIKDFQFTDLKMKTKPFAFFYREEAQGYINLKVSNKNISTTLMAIEEAWGKVAGGAPIDYFFLDQVYEGLLKEEDLLSRLMLGLTLLSFFIAFIGMFSIANIRLKDKTKEIAIRKVLGSSAYAVIQLVISKFLLLVLAANLISLPVAYYFANRWLENFSYRTTLDLDLFAISFISTLLVVLVVVGGQSIRAALVNPVKNLRQE</sequence>
<evidence type="ECO:0000259" key="7">
    <source>
        <dbReference type="Pfam" id="PF02687"/>
    </source>
</evidence>
<dbReference type="EMBL" id="FWYF01000002">
    <property type="protein sequence ID" value="SMD33870.1"/>
    <property type="molecule type" value="Genomic_DNA"/>
</dbReference>
<reference evidence="9 10" key="1">
    <citation type="submission" date="2017-04" db="EMBL/GenBank/DDBJ databases">
        <authorList>
            <person name="Afonso C.L."/>
            <person name="Miller P.J."/>
            <person name="Scott M.A."/>
            <person name="Spackman E."/>
            <person name="Goraichik I."/>
            <person name="Dimitrov K.M."/>
            <person name="Suarez D.L."/>
            <person name="Swayne D.E."/>
        </authorList>
    </citation>
    <scope>NUCLEOTIDE SEQUENCE [LARGE SCALE GENOMIC DNA]</scope>
    <source>
        <strain evidence="9 10">DSM 26133</strain>
    </source>
</reference>
<feature type="transmembrane region" description="Helical" evidence="6">
    <location>
        <begin position="502"/>
        <end position="520"/>
    </location>
</feature>
<gene>
    <name evidence="9" type="ORF">SAMN04488029_1715</name>
</gene>
<feature type="transmembrane region" description="Helical" evidence="6">
    <location>
        <begin position="358"/>
        <end position="379"/>
    </location>
</feature>
<evidence type="ECO:0000256" key="5">
    <source>
        <dbReference type="ARBA" id="ARBA00023136"/>
    </source>
</evidence>
<feature type="domain" description="ABC3 transporter permease C-terminal" evidence="7">
    <location>
        <begin position="749"/>
        <end position="848"/>
    </location>
</feature>
<dbReference type="OrthoDB" id="1451596at2"/>
<evidence type="ECO:0000313" key="9">
    <source>
        <dbReference type="EMBL" id="SMD33870.1"/>
    </source>
</evidence>
<keyword evidence="5 6" id="KW-0472">Membrane</keyword>
<evidence type="ECO:0000313" key="10">
    <source>
        <dbReference type="Proteomes" id="UP000192472"/>
    </source>
</evidence>
<protein>
    <submittedName>
        <fullName evidence="9">Putative ABC transport system permease protein</fullName>
    </submittedName>
</protein>
<feature type="domain" description="MacB-like periplasmic core" evidence="8">
    <location>
        <begin position="96"/>
        <end position="314"/>
    </location>
</feature>
<feature type="transmembrane region" description="Helical" evidence="6">
    <location>
        <begin position="450"/>
        <end position="482"/>
    </location>
</feature>
<dbReference type="InterPro" id="IPR003838">
    <property type="entry name" value="ABC3_permease_C"/>
</dbReference>
<dbReference type="Pfam" id="PF12704">
    <property type="entry name" value="MacB_PCD"/>
    <property type="match status" value="1"/>
</dbReference>
<evidence type="ECO:0000256" key="4">
    <source>
        <dbReference type="ARBA" id="ARBA00022989"/>
    </source>
</evidence>
<dbReference type="Pfam" id="PF02687">
    <property type="entry name" value="FtsX"/>
    <property type="match status" value="2"/>
</dbReference>
<evidence type="ECO:0000259" key="8">
    <source>
        <dbReference type="Pfam" id="PF12704"/>
    </source>
</evidence>
<feature type="transmembrane region" description="Helical" evidence="6">
    <location>
        <begin position="413"/>
        <end position="438"/>
    </location>
</feature>
<comment type="subcellular location">
    <subcellularLocation>
        <location evidence="1">Cell membrane</location>
        <topology evidence="1">Multi-pass membrane protein</topology>
    </subcellularLocation>
</comment>
<dbReference type="InterPro" id="IPR025857">
    <property type="entry name" value="MacB_PCD"/>
</dbReference>
<dbReference type="InterPro" id="IPR050250">
    <property type="entry name" value="Macrolide_Exporter_MacB"/>
</dbReference>
<evidence type="ECO:0000256" key="2">
    <source>
        <dbReference type="ARBA" id="ARBA00022475"/>
    </source>
</evidence>
<evidence type="ECO:0000256" key="1">
    <source>
        <dbReference type="ARBA" id="ARBA00004651"/>
    </source>
</evidence>
<keyword evidence="3 6" id="KW-0812">Transmembrane</keyword>
<dbReference type="GO" id="GO:0005886">
    <property type="term" value="C:plasma membrane"/>
    <property type="evidence" value="ECO:0007669"/>
    <property type="project" value="UniProtKB-SubCell"/>
</dbReference>
<proteinExistence type="predicted"/>
<feature type="transmembrane region" description="Helical" evidence="6">
    <location>
        <begin position="785"/>
        <end position="812"/>
    </location>
</feature>
<dbReference type="STRING" id="692418.SAMN04488029_1715"/>
<feature type="transmembrane region" description="Helical" evidence="6">
    <location>
        <begin position="832"/>
        <end position="857"/>
    </location>
</feature>